<dbReference type="EMBL" id="PXYV01000009">
    <property type="protein sequence ID" value="PSR23040.1"/>
    <property type="molecule type" value="Genomic_DNA"/>
</dbReference>
<sequence length="471" mass="52829">MAVLVLDKRKNPLMPCSEKRARLLLERGRARVHRMVPFTIRLVDRRQEDSGLQDIRLKLDPGSQTTGAALVREVDSVEATTGEIRRTDVVLMLLELQHRGHAIRDALTGRRAFRKRRRGNLRYRAPRFNNRARPAGWLAPALQHRVDTTMAWVSRLRRWVPVTALSQERVRFDTQALQNPEISGAEYQPGTLAGYEIREYRLEQWGRACAYCEAENTPLEIDHIHPKSRGDSDHVSNLAIVCHDGNQAKGTRPLEQFLAKDPQRVRTILAQAQAPLCDAAAVNSTRWVLFAKLNETELPVEVGAGNRTKWNRHRLLIPKAHCLDAACVGRVDAVQRWQQPVLQIKATGRGRYQRTRLTRHGFPRGYLTQQKRHFGFQTGDMVKAVVTKGKKIGAYWGRVAIRASGRFDIQTGNGRVQGIHHRFCQFIQRADGYGDSWATIASTQGDAGVGAAGDAALSLPGIKAGVSRAIG</sequence>
<feature type="domain" description="HNH nuclease" evidence="1">
    <location>
        <begin position="196"/>
        <end position="247"/>
    </location>
</feature>
<dbReference type="Proteomes" id="UP000241848">
    <property type="component" value="Unassembled WGS sequence"/>
</dbReference>
<keyword evidence="2" id="KW-0378">Hydrolase</keyword>
<reference evidence="2 3" key="1">
    <citation type="journal article" date="2014" name="BMC Genomics">
        <title>Comparison of environmental and isolate Sulfobacillus genomes reveals diverse carbon, sulfur, nitrogen, and hydrogen metabolisms.</title>
        <authorList>
            <person name="Justice N.B."/>
            <person name="Norman A."/>
            <person name="Brown C.T."/>
            <person name="Singh A."/>
            <person name="Thomas B.C."/>
            <person name="Banfield J.F."/>
        </authorList>
    </citation>
    <scope>NUCLEOTIDE SEQUENCE [LARGE SCALE GENOMIC DNA]</scope>
    <source>
        <strain evidence="2">AMDSBA3</strain>
    </source>
</reference>
<dbReference type="InterPro" id="IPR003615">
    <property type="entry name" value="HNH_nuc"/>
</dbReference>
<dbReference type="AlphaFoldDB" id="A0A2T2WLC9"/>
<keyword evidence="2" id="KW-0540">Nuclease</keyword>
<dbReference type="CDD" id="cd00085">
    <property type="entry name" value="HNHc"/>
    <property type="match status" value="1"/>
</dbReference>
<comment type="caution">
    <text evidence="2">The sequence shown here is derived from an EMBL/GenBank/DDBJ whole genome shotgun (WGS) entry which is preliminary data.</text>
</comment>
<evidence type="ECO:0000259" key="1">
    <source>
        <dbReference type="SMART" id="SM00507"/>
    </source>
</evidence>
<proteinExistence type="predicted"/>
<dbReference type="InterPro" id="IPR047693">
    <property type="entry name" value="RNA-guided_IscB-like"/>
</dbReference>
<dbReference type="InterPro" id="IPR025938">
    <property type="entry name" value="RRXRR_dom"/>
</dbReference>
<keyword evidence="2" id="KW-0255">Endonuclease</keyword>
<gene>
    <name evidence="2" type="ORF">C7B45_04495</name>
</gene>
<dbReference type="Gene3D" id="1.10.30.50">
    <property type="match status" value="1"/>
</dbReference>
<evidence type="ECO:0000313" key="3">
    <source>
        <dbReference type="Proteomes" id="UP000241848"/>
    </source>
</evidence>
<name>A0A2T2WLC9_9FIRM</name>
<evidence type="ECO:0000313" key="2">
    <source>
        <dbReference type="EMBL" id="PSR23040.1"/>
    </source>
</evidence>
<dbReference type="GO" id="GO:0004519">
    <property type="term" value="F:endonuclease activity"/>
    <property type="evidence" value="ECO:0007669"/>
    <property type="project" value="UniProtKB-KW"/>
</dbReference>
<organism evidence="2 3">
    <name type="scientific">Sulfobacillus acidophilus</name>
    <dbReference type="NCBI Taxonomy" id="53633"/>
    <lineage>
        <taxon>Bacteria</taxon>
        <taxon>Bacillati</taxon>
        <taxon>Bacillota</taxon>
        <taxon>Clostridia</taxon>
        <taxon>Eubacteriales</taxon>
        <taxon>Clostridiales Family XVII. Incertae Sedis</taxon>
        <taxon>Sulfobacillus</taxon>
    </lineage>
</organism>
<dbReference type="NCBIfam" id="NF040563">
    <property type="entry name" value="guided_IscB"/>
    <property type="match status" value="1"/>
</dbReference>
<dbReference type="SMART" id="SM00507">
    <property type="entry name" value="HNHc"/>
    <property type="match status" value="1"/>
</dbReference>
<dbReference type="InterPro" id="IPR002711">
    <property type="entry name" value="HNH"/>
</dbReference>
<dbReference type="Pfam" id="PF01844">
    <property type="entry name" value="HNH"/>
    <property type="match status" value="1"/>
</dbReference>
<protein>
    <submittedName>
        <fullName evidence="2">HNH endonuclease</fullName>
    </submittedName>
</protein>
<accession>A0A2T2WLC9</accession>
<dbReference type="Pfam" id="PF14239">
    <property type="entry name" value="RRXRR"/>
    <property type="match status" value="1"/>
</dbReference>